<dbReference type="OrthoDB" id="3169239at2"/>
<comment type="cofactor">
    <cofactor evidence="1">
        <name>FMN</name>
        <dbReference type="ChEBI" id="CHEBI:58210"/>
    </cofactor>
</comment>
<dbReference type="Gene3D" id="3.40.50.720">
    <property type="entry name" value="NAD(P)-binding Rossmann-like Domain"/>
    <property type="match status" value="1"/>
</dbReference>
<dbReference type="GO" id="GO:0051536">
    <property type="term" value="F:iron-sulfur cluster binding"/>
    <property type="evidence" value="ECO:0007669"/>
    <property type="project" value="UniProtKB-KW"/>
</dbReference>
<evidence type="ECO:0000256" key="7">
    <source>
        <dbReference type="ARBA" id="ARBA00023002"/>
    </source>
</evidence>
<dbReference type="PRINTS" id="PR00411">
    <property type="entry name" value="PNDRDTASEI"/>
</dbReference>
<keyword evidence="6" id="KW-0479">Metal-binding</keyword>
<keyword evidence="7" id="KW-0560">Oxidoreductase</keyword>
<dbReference type="Pfam" id="PF00724">
    <property type="entry name" value="Oxidored_FMN"/>
    <property type="match status" value="1"/>
</dbReference>
<dbReference type="InterPro" id="IPR023987">
    <property type="entry name" value="CHP03977_oxidoreductase"/>
</dbReference>
<evidence type="ECO:0000256" key="2">
    <source>
        <dbReference type="ARBA" id="ARBA00001966"/>
    </source>
</evidence>
<keyword evidence="4" id="KW-0285">Flavoprotein</keyword>
<accession>A0A438BH08</accession>
<evidence type="ECO:0000256" key="8">
    <source>
        <dbReference type="ARBA" id="ARBA00023004"/>
    </source>
</evidence>
<dbReference type="NCBIfam" id="TIGR03997">
    <property type="entry name" value="mycofact_OYE_2"/>
    <property type="match status" value="1"/>
</dbReference>
<keyword evidence="13" id="KW-1185">Reference proteome</keyword>
<dbReference type="InterPro" id="IPR013785">
    <property type="entry name" value="Aldolase_TIM"/>
</dbReference>
<dbReference type="EMBL" id="RKLP01000003">
    <property type="protein sequence ID" value="RVW10264.1"/>
    <property type="molecule type" value="Genomic_DNA"/>
</dbReference>
<keyword evidence="8" id="KW-0408">Iron</keyword>
<proteinExistence type="inferred from homology"/>
<dbReference type="Gene3D" id="3.20.20.70">
    <property type="entry name" value="Aldolase class I"/>
    <property type="match status" value="1"/>
</dbReference>
<dbReference type="SUPFAM" id="SSF51395">
    <property type="entry name" value="FMN-linked oxidoreductases"/>
    <property type="match status" value="1"/>
</dbReference>
<organism evidence="12 13">
    <name type="scientific">Prescottella agglutinans</name>
    <dbReference type="NCBI Taxonomy" id="1644129"/>
    <lineage>
        <taxon>Bacteria</taxon>
        <taxon>Bacillati</taxon>
        <taxon>Actinomycetota</taxon>
        <taxon>Actinomycetes</taxon>
        <taxon>Mycobacteriales</taxon>
        <taxon>Nocardiaceae</taxon>
        <taxon>Prescottella</taxon>
    </lineage>
</organism>
<dbReference type="InterPro" id="IPR036188">
    <property type="entry name" value="FAD/NAD-bd_sf"/>
</dbReference>
<dbReference type="Gene3D" id="3.50.50.60">
    <property type="entry name" value="FAD/NAD(P)-binding domain"/>
    <property type="match status" value="1"/>
</dbReference>
<dbReference type="AlphaFoldDB" id="A0A438BH08"/>
<sequence>MRHPLLFSPLRLGAHTLRNRVVFTAHLTNYAHGGLPTAQHAAYYAARAAGGAGMIITEEQCVHPSDWPYEKVIHGYRPEVVDGYREITAAVHSRGAVILAQLNHNGGQGSGMYSRRPLWAPSPVPDPLFREVPKALDRREIADLVAGYATVARHCRDGGFDGVELQGSQSSLIRGFLASGTNRRTDEYGGPIEHRARFLLEVIAAVREAIGPDLVLGVRLSGDERVAGGIVLDEAVAVARLVEATAAVDYVNTTMGMATATLHLVEPSMATPRGYALHISDAIRRAVRLPVIGVGRLKEPAEAERALADGRCDLVGVVRGQIADPEFVDKARRGADDEIRTCLSCNQECVGRMGLGRWLGCVENPRAGRESVTLPTPAPTGRRVVVVGGGPAGLSAAATAAERGHRVTLFERADVVGGQIRVAASASGRGELGDLVRNLERECVRRGVRIVTGVEATVESLAAESPDAVVVATGARPVRPGWAGQCPRVVHAREVLEGAAAPAGRVLVVDELGFQQGPSVAETLAARGCAVTIAAAGMIVGQDLGITLDMEGWQQRAHRAGIEQRTDLSVTAAVPDGDAVRVTSADHLAGSDDVAVFDWVVCAIHQEPEDGLWKVLSGSASPPFEVHRVGDAVTPRRSHAAVLEGHRVAVSL</sequence>
<dbReference type="SUPFAM" id="SSF51905">
    <property type="entry name" value="FAD/NAD(P)-binding domain"/>
    <property type="match status" value="1"/>
</dbReference>
<feature type="domain" description="FAD/NAD(P)-binding" evidence="11">
    <location>
        <begin position="383"/>
        <end position="608"/>
    </location>
</feature>
<feature type="domain" description="NADH:flavin oxidoreductase/NADH oxidase N-terminal" evidence="10">
    <location>
        <begin position="6"/>
        <end position="337"/>
    </location>
</feature>
<evidence type="ECO:0000256" key="9">
    <source>
        <dbReference type="ARBA" id="ARBA00023014"/>
    </source>
</evidence>
<dbReference type="GO" id="GO:0046872">
    <property type="term" value="F:metal ion binding"/>
    <property type="evidence" value="ECO:0007669"/>
    <property type="project" value="UniProtKB-KW"/>
</dbReference>
<dbReference type="InterPro" id="IPR051793">
    <property type="entry name" value="NADH:flavin_oxidoreductase"/>
</dbReference>
<comment type="caution">
    <text evidence="12">The sequence shown here is derived from an EMBL/GenBank/DDBJ whole genome shotgun (WGS) entry which is preliminary data.</text>
</comment>
<evidence type="ECO:0000256" key="4">
    <source>
        <dbReference type="ARBA" id="ARBA00022630"/>
    </source>
</evidence>
<dbReference type="PANTHER" id="PTHR42917">
    <property type="entry name" value="2,4-DIENOYL-COA REDUCTASE"/>
    <property type="match status" value="1"/>
</dbReference>
<evidence type="ECO:0000256" key="6">
    <source>
        <dbReference type="ARBA" id="ARBA00022723"/>
    </source>
</evidence>
<dbReference type="InterPro" id="IPR023753">
    <property type="entry name" value="FAD/NAD-binding_dom"/>
</dbReference>
<dbReference type="RefSeq" id="WP_127915658.1">
    <property type="nucleotide sequence ID" value="NZ_RKLP01000003.1"/>
</dbReference>
<evidence type="ECO:0000256" key="1">
    <source>
        <dbReference type="ARBA" id="ARBA00001917"/>
    </source>
</evidence>
<dbReference type="PRINTS" id="PR00368">
    <property type="entry name" value="FADPNR"/>
</dbReference>
<name>A0A438BH08_9NOCA</name>
<dbReference type="PANTHER" id="PTHR42917:SF2">
    <property type="entry name" value="2,4-DIENOYL-COA REDUCTASE [(2E)-ENOYL-COA-PRODUCING]"/>
    <property type="match status" value="1"/>
</dbReference>
<keyword evidence="5" id="KW-0288">FMN</keyword>
<keyword evidence="9" id="KW-0411">Iron-sulfur</keyword>
<evidence type="ECO:0000259" key="10">
    <source>
        <dbReference type="Pfam" id="PF00724"/>
    </source>
</evidence>
<comment type="similarity">
    <text evidence="3">In the N-terminal section; belongs to the NADH:flavin oxidoreductase/NADH oxidase family.</text>
</comment>
<evidence type="ECO:0000313" key="12">
    <source>
        <dbReference type="EMBL" id="RVW10264.1"/>
    </source>
</evidence>
<evidence type="ECO:0000259" key="11">
    <source>
        <dbReference type="Pfam" id="PF07992"/>
    </source>
</evidence>
<dbReference type="GO" id="GO:0008670">
    <property type="term" value="F:2,4-dienoyl-CoA reductase (NADPH) activity"/>
    <property type="evidence" value="ECO:0007669"/>
    <property type="project" value="TreeGrafter"/>
</dbReference>
<evidence type="ECO:0000313" key="13">
    <source>
        <dbReference type="Proteomes" id="UP000286208"/>
    </source>
</evidence>
<reference evidence="12 13" key="1">
    <citation type="submission" date="2018-11" db="EMBL/GenBank/DDBJ databases">
        <title>Rhodococcus spongicola sp. nov. and Rhodococcus xishaensis sp. nov. from marine sponges.</title>
        <authorList>
            <person name="Li L."/>
            <person name="Lin H.W."/>
        </authorList>
    </citation>
    <scope>NUCLEOTIDE SEQUENCE [LARGE SCALE GENOMIC DNA]</scope>
    <source>
        <strain evidence="12 13">CCTCC AB2014297</strain>
    </source>
</reference>
<gene>
    <name evidence="12" type="ORF">EGT67_08710</name>
</gene>
<dbReference type="InterPro" id="IPR001155">
    <property type="entry name" value="OxRdtase_FMN_N"/>
</dbReference>
<dbReference type="Pfam" id="PF07992">
    <property type="entry name" value="Pyr_redox_2"/>
    <property type="match status" value="1"/>
</dbReference>
<protein>
    <submittedName>
        <fullName evidence="12">Mycofactocin system FadH/OYE family oxidoreductase 2</fullName>
    </submittedName>
</protein>
<evidence type="ECO:0000256" key="3">
    <source>
        <dbReference type="ARBA" id="ARBA00011048"/>
    </source>
</evidence>
<evidence type="ECO:0000256" key="5">
    <source>
        <dbReference type="ARBA" id="ARBA00022643"/>
    </source>
</evidence>
<dbReference type="GO" id="GO:0010181">
    <property type="term" value="F:FMN binding"/>
    <property type="evidence" value="ECO:0007669"/>
    <property type="project" value="InterPro"/>
</dbReference>
<comment type="cofactor">
    <cofactor evidence="2">
        <name>[4Fe-4S] cluster</name>
        <dbReference type="ChEBI" id="CHEBI:49883"/>
    </cofactor>
</comment>
<dbReference type="Proteomes" id="UP000286208">
    <property type="component" value="Unassembled WGS sequence"/>
</dbReference>
<dbReference type="GO" id="GO:0033543">
    <property type="term" value="P:fatty acid beta-oxidation, unsaturated, even number, reductase/isomerase pathway"/>
    <property type="evidence" value="ECO:0007669"/>
    <property type="project" value="TreeGrafter"/>
</dbReference>